<protein>
    <recommendedName>
        <fullName evidence="3">Resolvase/invertase-type recombinase catalytic domain-containing protein</fullName>
    </recommendedName>
</protein>
<dbReference type="Proteomes" id="UP001183176">
    <property type="component" value="Unassembled WGS sequence"/>
</dbReference>
<gene>
    <name evidence="1" type="ORF">RM423_23300</name>
</gene>
<dbReference type="RefSeq" id="WP_311425435.1">
    <property type="nucleotide sequence ID" value="NZ_JAVREH010000085.1"/>
</dbReference>
<reference evidence="2" key="1">
    <citation type="submission" date="2023-07" db="EMBL/GenBank/DDBJ databases">
        <title>30 novel species of actinomycetes from the DSMZ collection.</title>
        <authorList>
            <person name="Nouioui I."/>
        </authorList>
    </citation>
    <scope>NUCLEOTIDE SEQUENCE [LARGE SCALE GENOMIC DNA]</scope>
    <source>
        <strain evidence="2">DSM 44399</strain>
    </source>
</reference>
<proteinExistence type="predicted"/>
<organism evidence="1 2">
    <name type="scientific">Jatrophihabitans lederbergiae</name>
    <dbReference type="NCBI Taxonomy" id="3075547"/>
    <lineage>
        <taxon>Bacteria</taxon>
        <taxon>Bacillati</taxon>
        <taxon>Actinomycetota</taxon>
        <taxon>Actinomycetes</taxon>
        <taxon>Jatrophihabitantales</taxon>
        <taxon>Jatrophihabitantaceae</taxon>
        <taxon>Jatrophihabitans</taxon>
    </lineage>
</organism>
<dbReference type="EMBL" id="JAVREH010000085">
    <property type="protein sequence ID" value="MDT0264295.1"/>
    <property type="molecule type" value="Genomic_DNA"/>
</dbReference>
<keyword evidence="2" id="KW-1185">Reference proteome</keyword>
<evidence type="ECO:0000313" key="2">
    <source>
        <dbReference type="Proteomes" id="UP001183176"/>
    </source>
</evidence>
<evidence type="ECO:0008006" key="3">
    <source>
        <dbReference type="Google" id="ProtNLM"/>
    </source>
</evidence>
<accession>A0ABU2JH27</accession>
<name>A0ABU2JH27_9ACTN</name>
<sequence length="86" mass="9577">MVQPLLDRGVTRLIIESRQGRDDLDRQVLIDQLRRHGTAGFDYAHLPPHADPLLWIADALAWCSSAGGSWRDRIATITSGQDVTGR</sequence>
<comment type="caution">
    <text evidence="1">The sequence shown here is derived from an EMBL/GenBank/DDBJ whole genome shotgun (WGS) entry which is preliminary data.</text>
</comment>
<evidence type="ECO:0000313" key="1">
    <source>
        <dbReference type="EMBL" id="MDT0264295.1"/>
    </source>
</evidence>